<accession>A0A1H4BBI4</accession>
<name>A0A1H4BBI4_9RHOB</name>
<dbReference type="OrthoDB" id="7691333at2"/>
<dbReference type="Pfam" id="PF10636">
    <property type="entry name" value="hemP"/>
    <property type="match status" value="1"/>
</dbReference>
<dbReference type="InterPro" id="IPR019600">
    <property type="entry name" value="Hemin_uptake_protein_HemP"/>
</dbReference>
<dbReference type="Proteomes" id="UP000198703">
    <property type="component" value="Unassembled WGS sequence"/>
</dbReference>
<sequence length="62" mass="6670">MSYFDPALGAPATARPAPSQTLTEASVDSATLLAGSRILLIRHAGETYTLRLTRQNKLLLTK</sequence>
<proteinExistence type="predicted"/>
<organism evidence="2 3">
    <name type="scientific">Rubrimonas cliftonensis</name>
    <dbReference type="NCBI Taxonomy" id="89524"/>
    <lineage>
        <taxon>Bacteria</taxon>
        <taxon>Pseudomonadati</taxon>
        <taxon>Pseudomonadota</taxon>
        <taxon>Alphaproteobacteria</taxon>
        <taxon>Rhodobacterales</taxon>
        <taxon>Paracoccaceae</taxon>
        <taxon>Rubrimonas</taxon>
    </lineage>
</organism>
<gene>
    <name evidence="2" type="ORF">SAMN05444370_105115</name>
</gene>
<evidence type="ECO:0000256" key="1">
    <source>
        <dbReference type="SAM" id="MobiDB-lite"/>
    </source>
</evidence>
<protein>
    <submittedName>
        <fullName evidence="2">Hemin uptake protein HemP</fullName>
    </submittedName>
</protein>
<reference evidence="2 3" key="1">
    <citation type="submission" date="2016-10" db="EMBL/GenBank/DDBJ databases">
        <authorList>
            <person name="de Groot N.N."/>
        </authorList>
    </citation>
    <scope>NUCLEOTIDE SEQUENCE [LARGE SCALE GENOMIC DNA]</scope>
    <source>
        <strain evidence="2 3">DSM 15345</strain>
    </source>
</reference>
<dbReference type="EMBL" id="FNQM01000005">
    <property type="protein sequence ID" value="SEA45414.1"/>
    <property type="molecule type" value="Genomic_DNA"/>
</dbReference>
<dbReference type="RefSeq" id="WP_093253003.1">
    <property type="nucleotide sequence ID" value="NZ_FNQM01000005.1"/>
</dbReference>
<feature type="region of interest" description="Disordered" evidence="1">
    <location>
        <begin position="1"/>
        <end position="22"/>
    </location>
</feature>
<evidence type="ECO:0000313" key="2">
    <source>
        <dbReference type="EMBL" id="SEA45414.1"/>
    </source>
</evidence>
<evidence type="ECO:0000313" key="3">
    <source>
        <dbReference type="Proteomes" id="UP000198703"/>
    </source>
</evidence>
<dbReference type="Gene3D" id="2.10.70.10">
    <property type="entry name" value="Complement Module, domain 1"/>
    <property type="match status" value="1"/>
</dbReference>
<dbReference type="AlphaFoldDB" id="A0A1H4BBI4"/>
<keyword evidence="3" id="KW-1185">Reference proteome</keyword>